<feature type="transmembrane region" description="Helical" evidence="1">
    <location>
        <begin position="49"/>
        <end position="67"/>
    </location>
</feature>
<feature type="transmembrane region" description="Helical" evidence="1">
    <location>
        <begin position="20"/>
        <end position="43"/>
    </location>
</feature>
<dbReference type="Proteomes" id="UP000730618">
    <property type="component" value="Unassembled WGS sequence"/>
</dbReference>
<organism evidence="2 3">
    <name type="scientific">Paenibacillus allorhizosphaerae</name>
    <dbReference type="NCBI Taxonomy" id="2849866"/>
    <lineage>
        <taxon>Bacteria</taxon>
        <taxon>Bacillati</taxon>
        <taxon>Bacillota</taxon>
        <taxon>Bacilli</taxon>
        <taxon>Bacillales</taxon>
        <taxon>Paenibacillaceae</taxon>
        <taxon>Paenibacillus</taxon>
    </lineage>
</organism>
<comment type="caution">
    <text evidence="2">The sequence shown here is derived from an EMBL/GenBank/DDBJ whole genome shotgun (WGS) entry which is preliminary data.</text>
</comment>
<protein>
    <submittedName>
        <fullName evidence="2">Uncharacterized protein</fullName>
    </submittedName>
</protein>
<dbReference type="RefSeq" id="WP_218099363.1">
    <property type="nucleotide sequence ID" value="NZ_CAJVCE010000007.1"/>
</dbReference>
<keyword evidence="1" id="KW-0472">Membrane</keyword>
<gene>
    <name evidence="2" type="ORF">PAECIP111802_03055</name>
</gene>
<sequence>MERRYKIPNQVDSTFHIWKFITLVDVFILTPSVIFCIAVVWLMNGLLEIKLIIGLLPVVLTAVAVFIRPIKERPNIRAFRFFQWKVAFGRRQRTFLFMKKALRKEEGTAVAKKKPSDAHKLSAQDLIPIRRVFSETIETDDHRLVKIISVSAVNLSLMSLNEQIQVMEGYEQLLNNLEDPVQILRVSEPINMSRYIEELRRKRSTTQNVHKKILLSSYIDYAQSIQQNREMIRRNRFLVFDEKYEPGKEGSLEQAMIRLRVRRDHYIERLEDMLFRHRLDAVELTNEELKKALQIFYDYENAQLHTVTDETEMEYLIGRRNLVSAVKRIEERERLANEF</sequence>
<name>A0ABM8VIA4_9BACL</name>
<accession>A0ABM8VIA4</accession>
<reference evidence="2 3" key="1">
    <citation type="submission" date="2021-06" db="EMBL/GenBank/DDBJ databases">
        <authorList>
            <person name="Criscuolo A."/>
        </authorList>
    </citation>
    <scope>NUCLEOTIDE SEQUENCE [LARGE SCALE GENOMIC DNA]</scope>
    <source>
        <strain evidence="3">CIP 111802</strain>
    </source>
</reference>
<keyword evidence="1" id="KW-1133">Transmembrane helix</keyword>
<evidence type="ECO:0000256" key="1">
    <source>
        <dbReference type="SAM" id="Phobius"/>
    </source>
</evidence>
<keyword evidence="1" id="KW-0812">Transmembrane</keyword>
<proteinExistence type="predicted"/>
<evidence type="ECO:0000313" key="3">
    <source>
        <dbReference type="Proteomes" id="UP000730618"/>
    </source>
</evidence>
<dbReference type="EMBL" id="CAJVCE010000007">
    <property type="protein sequence ID" value="CAG7643605.1"/>
    <property type="molecule type" value="Genomic_DNA"/>
</dbReference>
<evidence type="ECO:0000313" key="2">
    <source>
        <dbReference type="EMBL" id="CAG7643605.1"/>
    </source>
</evidence>
<keyword evidence="3" id="KW-1185">Reference proteome</keyword>